<evidence type="ECO:0000256" key="3">
    <source>
        <dbReference type="ARBA" id="ARBA00022803"/>
    </source>
</evidence>
<dbReference type="PaxDb" id="7159-AAEL012104-PA"/>
<dbReference type="PANTHER" id="PTHR14699">
    <property type="entry name" value="STI2 PROTEIN-RELATED"/>
    <property type="match status" value="1"/>
</dbReference>
<feature type="repeat" description="TPR" evidence="4">
    <location>
        <begin position="729"/>
        <end position="762"/>
    </location>
</feature>
<dbReference type="Pfam" id="PF25064">
    <property type="entry name" value="ARM_TT21_5th"/>
    <property type="match status" value="1"/>
</dbReference>
<dbReference type="EMBL" id="CH477841">
    <property type="protein sequence ID" value="EAT35755.1"/>
    <property type="molecule type" value="Genomic_DNA"/>
</dbReference>
<organism evidence="10 11">
    <name type="scientific">Aedes aegypti</name>
    <name type="common">Yellowfever mosquito</name>
    <name type="synonym">Culex aegypti</name>
    <dbReference type="NCBI Taxonomy" id="7159"/>
    <lineage>
        <taxon>Eukaryota</taxon>
        <taxon>Metazoa</taxon>
        <taxon>Ecdysozoa</taxon>
        <taxon>Arthropoda</taxon>
        <taxon>Hexapoda</taxon>
        <taxon>Insecta</taxon>
        <taxon>Pterygota</taxon>
        <taxon>Neoptera</taxon>
        <taxon>Endopterygota</taxon>
        <taxon>Diptera</taxon>
        <taxon>Nematocera</taxon>
        <taxon>Culicoidea</taxon>
        <taxon>Culicidae</taxon>
        <taxon>Culicinae</taxon>
        <taxon>Aedini</taxon>
        <taxon>Aedes</taxon>
        <taxon>Stegomyia</taxon>
    </lineage>
</organism>
<keyword evidence="2" id="KW-0677">Repeat</keyword>
<dbReference type="InterPro" id="IPR056835">
    <property type="entry name" value="ARM_TT21_5th"/>
</dbReference>
<feature type="domain" description="Tetratricopeptide repeat protein 21A/21B N-terminal ARM repeat" evidence="6">
    <location>
        <begin position="12"/>
        <end position="234"/>
    </location>
</feature>
<feature type="domain" description="Tetratricopeptide repeat protein 21A/21B fifth ARM repeats" evidence="8">
    <location>
        <begin position="961"/>
        <end position="1077"/>
    </location>
</feature>
<dbReference type="OMA" id="NATCVRA"/>
<evidence type="ECO:0000259" key="6">
    <source>
        <dbReference type="Pfam" id="PF25062"/>
    </source>
</evidence>
<evidence type="ECO:0000259" key="5">
    <source>
        <dbReference type="Pfam" id="PF25060"/>
    </source>
</evidence>
<comment type="similarity">
    <text evidence="1">Belongs to the TTC21 family.</text>
</comment>
<feature type="domain" description="Tetratricopeptide repeat protein 21A/21B second ARM" evidence="5">
    <location>
        <begin position="271"/>
        <end position="543"/>
    </location>
</feature>
<reference evidence="10" key="3">
    <citation type="submission" date="2012-09" db="EMBL/GenBank/DDBJ databases">
        <authorList>
            <consortium name="VectorBase"/>
        </authorList>
    </citation>
    <scope>NUCLEOTIDE SEQUENCE</scope>
    <source>
        <strain evidence="10">Liverpool</strain>
    </source>
</reference>
<dbReference type="InterPro" id="IPR056833">
    <property type="entry name" value="ARM_TT21_N"/>
</dbReference>
<sequence>LKMDELDYKSVILYYGREKLYRTMQRIVLDATGKYTADTSFRFYNGIALILEGVRLQEGIRELNQLIGDKDLGMAVVLSLLYAHKRCSVIDKEELLSLDSRLKDERKRLTSMSAYYSSLFLFLTGKYDKAKEYADKAQRLGPNNPEILTLKGWCELVSHKPRSSFILDLFDKALEHGKQIDANIGQVRYHQLNNDFEAAITVLNRLSVRYPELNIPLIEKMRCHLSNWNWENAVETSTRILNLEPTNLEALQVKILILVAKDGNYTSSLSALQYLFTTMEKIEPANGDLFMQTGQLFSRICGRNASILSHTYSFVEKAYKLNSSNAKYITELGYQNVLQKNYKEATKLFKLASKLDDSSMYALCGLTLCQMMDSGISEQVSQQIEFLTEIQGEDKIPLLLLMSSKLHHTNHETAVSMLLQASEIQFKNLNALSYGLEYLRQFNPDFLIQLVKELLKHSPAEQSMDMMSIDSLHPSLRHSANILDSIVKACPGLVEASYLLARVQYLSGEVGAAAGTLQKILQEIDSTYSDAHLLIAQIHIQQKSYQRAAQSLEICLSHNFKVRDDPMYHLLLGIVYKNQQRFEDALKSFFIAMGICGINTNGSQGKSVANMKSDGKPLGVSDLLTLYLEVINTHVLMNQNSEALKLMQLVSSEFASTTEEGRLSVATADFYMQQGNFVKAIELLKTIKPNQQYYIQAKTKMAHFYLVHKKDRLAYAQCFRELVANCPGPSSYLMLGDAYMSIQEADEAIEAYRQAQKQNPRDALLASKLGRAYVKTHQYKKAISYYQEAIATPENSLLKLDLAELFLKLKQYSNAEQTLVDEIELSKNEIEDISTLQTRTKQLLLLARVREKAGYLNSSLNTLKEARDNQFKILKHLEMEQNVALHEQNKILVRICVLMAEQSIAIRDNEQAIHHYREALRMNSNDVGLLSALARTYMHVNNMDQCQLTCATILQNDPNNEVASVMMADLSFRRMDFENAAFHFSQLLLSQSTYWTALARLIEVMRRSGTLHDVQQFLHRAEDECARPDTEAGLNYCKGLNEWYGGNPNSALRFFNNCRKDTEWGQQAIYNMIEICLNPDGDLPNEGVIDIGADDLEIKDSRAMALRTAERLLKELKPRPGVIDNEALNHRLLENFLLVASRQKHSIDRALQDFTAIATQEEYKDHVGAIYGMASAYVILKQSQRAKNQLKRIVKVNWTFEEADYLEKSWLLLADLYLQAGKYEMSTDLLRRVLEHNKSCTKAYELLGLISEKEQNFRNASMYYDSAWKCSAKSKPNIGYKLAFNYMKIKRYAEAIDICQQVLKTHPDYPSIKKDILDKCRNNLKN</sequence>
<evidence type="ECO:0000259" key="7">
    <source>
        <dbReference type="Pfam" id="PF25063"/>
    </source>
</evidence>
<gene>
    <name evidence="10" type="ORF">AaeL_AAEL012104</name>
</gene>
<reference evidence="10" key="1">
    <citation type="submission" date="2005-10" db="EMBL/GenBank/DDBJ databases">
        <authorList>
            <person name="Loftus B.J."/>
            <person name="Nene V.M."/>
            <person name="Hannick L.I."/>
            <person name="Bidwell S."/>
            <person name="Haas B."/>
            <person name="Amedeo P."/>
            <person name="Orvis J."/>
            <person name="Wortman J.R."/>
            <person name="White O.R."/>
            <person name="Salzberg S."/>
            <person name="Shumway M."/>
            <person name="Koo H."/>
            <person name="Zhao Y."/>
            <person name="Holmes M."/>
            <person name="Miller J."/>
            <person name="Schatz M."/>
            <person name="Pop M."/>
            <person name="Pai G."/>
            <person name="Utterback T."/>
            <person name="Rogers Y.-H."/>
            <person name="Kravitz S."/>
            <person name="Fraser C.M."/>
        </authorList>
    </citation>
    <scope>NUCLEOTIDE SEQUENCE</scope>
    <source>
        <strain evidence="10">Liverpool</strain>
    </source>
</reference>
<dbReference type="PANTHER" id="PTHR14699:SF0">
    <property type="entry name" value="TETRATRICOPEPTIDE REPEAT PROTEIN 21 HOMOLOG"/>
    <property type="match status" value="1"/>
</dbReference>
<dbReference type="Pfam" id="PF25068">
    <property type="entry name" value="ARM_TT21_4th"/>
    <property type="match status" value="1"/>
</dbReference>
<feature type="domain" description="Tetratricopeptide repeat protein 21A/21B C-terminal ARM" evidence="7">
    <location>
        <begin position="1108"/>
        <end position="1321"/>
    </location>
</feature>
<feature type="non-terminal residue" evidence="10">
    <location>
        <position position="1"/>
    </location>
</feature>
<feature type="domain" description="Tetratricopeptide repeat protein 21A/21B fourth ARM" evidence="9">
    <location>
        <begin position="765"/>
        <end position="920"/>
    </location>
</feature>
<protein>
    <submittedName>
        <fullName evidence="10">AAEL012104-PA</fullName>
    </submittedName>
</protein>
<evidence type="ECO:0000256" key="4">
    <source>
        <dbReference type="PROSITE-ProRule" id="PRU00339"/>
    </source>
</evidence>
<proteinExistence type="inferred from homology"/>
<dbReference type="PROSITE" id="PS50005">
    <property type="entry name" value="TPR"/>
    <property type="match status" value="3"/>
</dbReference>
<dbReference type="InterPro" id="IPR056832">
    <property type="entry name" value="ARM_TT21_2nd"/>
</dbReference>
<evidence type="ECO:0000259" key="9">
    <source>
        <dbReference type="Pfam" id="PF25068"/>
    </source>
</evidence>
<dbReference type="Pfam" id="PF25060">
    <property type="entry name" value="ARM_TT21_2nd"/>
    <property type="match status" value="1"/>
</dbReference>
<evidence type="ECO:0000256" key="2">
    <source>
        <dbReference type="ARBA" id="ARBA00022737"/>
    </source>
</evidence>
<dbReference type="GO" id="GO:0061512">
    <property type="term" value="P:protein localization to cilium"/>
    <property type="evidence" value="ECO:0007669"/>
    <property type="project" value="TreeGrafter"/>
</dbReference>
<dbReference type="InterPro" id="IPR056836">
    <property type="entry name" value="ARM_TT21_4th"/>
</dbReference>
<dbReference type="OrthoDB" id="10259630at2759"/>
<dbReference type="GO" id="GO:0005929">
    <property type="term" value="C:cilium"/>
    <property type="evidence" value="ECO:0007669"/>
    <property type="project" value="GOC"/>
</dbReference>
<dbReference type="eggNOG" id="ENOG502QQAB">
    <property type="taxonomic scope" value="Eukaryota"/>
</dbReference>
<dbReference type="SMART" id="SM00028">
    <property type="entry name" value="TPR"/>
    <property type="match status" value="13"/>
</dbReference>
<accession>Q16N31</accession>
<dbReference type="HOGENOM" id="CLU_006149_0_0_1"/>
<feature type="repeat" description="TPR" evidence="4">
    <location>
        <begin position="1276"/>
        <end position="1309"/>
    </location>
</feature>
<dbReference type="SUPFAM" id="SSF48452">
    <property type="entry name" value="TPR-like"/>
    <property type="match status" value="4"/>
</dbReference>
<feature type="repeat" description="TPR" evidence="4">
    <location>
        <begin position="763"/>
        <end position="796"/>
    </location>
</feature>
<dbReference type="InterPro" id="IPR019734">
    <property type="entry name" value="TPR_rpt"/>
</dbReference>
<evidence type="ECO:0000256" key="1">
    <source>
        <dbReference type="ARBA" id="ARBA00010935"/>
    </source>
</evidence>
<dbReference type="FunFam" id="1.25.40.10:FF:000219">
    <property type="entry name" value="Tetratricopeptide repeat domain 21B"/>
    <property type="match status" value="1"/>
</dbReference>
<dbReference type="InterPro" id="IPR011990">
    <property type="entry name" value="TPR-like_helical_dom_sf"/>
</dbReference>
<dbReference type="Proteomes" id="UP000682892">
    <property type="component" value="Unassembled WGS sequence"/>
</dbReference>
<dbReference type="KEGG" id="aag:5575834"/>
<dbReference type="Pfam" id="PF13181">
    <property type="entry name" value="TPR_8"/>
    <property type="match status" value="1"/>
</dbReference>
<evidence type="ECO:0000313" key="11">
    <source>
        <dbReference type="Proteomes" id="UP000682892"/>
    </source>
</evidence>
<name>Q16N31_AEDAE</name>
<keyword evidence="3 4" id="KW-0802">TPR repeat</keyword>
<evidence type="ECO:0000313" key="10">
    <source>
        <dbReference type="EMBL" id="EAT35755.1"/>
    </source>
</evidence>
<dbReference type="STRING" id="7159.Q16N31"/>
<dbReference type="FunFam" id="1.25.40.10:FF:000197">
    <property type="entry name" value="Tetratricopeptide repeat domain 21B"/>
    <property type="match status" value="1"/>
</dbReference>
<evidence type="ECO:0000259" key="8">
    <source>
        <dbReference type="Pfam" id="PF25064"/>
    </source>
</evidence>
<dbReference type="Pfam" id="PF25062">
    <property type="entry name" value="ARM_TT21_N"/>
    <property type="match status" value="1"/>
</dbReference>
<dbReference type="InterPro" id="IPR056834">
    <property type="entry name" value="ARM_TT21_C"/>
</dbReference>
<dbReference type="GO" id="GO:0035721">
    <property type="term" value="P:intraciliary retrograde transport"/>
    <property type="evidence" value="ECO:0007669"/>
    <property type="project" value="TreeGrafter"/>
</dbReference>
<dbReference type="PhylomeDB" id="Q16N31"/>
<dbReference type="Gene3D" id="1.25.40.10">
    <property type="entry name" value="Tetratricopeptide repeat domain"/>
    <property type="match status" value="5"/>
</dbReference>
<dbReference type="Pfam" id="PF25063">
    <property type="entry name" value="ARM_TT21_C"/>
    <property type="match status" value="1"/>
</dbReference>
<dbReference type="GO" id="GO:0030991">
    <property type="term" value="C:intraciliary transport particle A"/>
    <property type="evidence" value="ECO:0007669"/>
    <property type="project" value="TreeGrafter"/>
</dbReference>
<dbReference type="Pfam" id="PF25058">
    <property type="entry name" value="ARM_TT21"/>
    <property type="match status" value="1"/>
</dbReference>
<reference evidence="10" key="2">
    <citation type="journal article" date="2007" name="Science">
        <title>Genome sequence of Aedes aegypti, a major arbovirus vector.</title>
        <authorList>
            <person name="Nene V."/>
            <person name="Wortman J.R."/>
            <person name="Lawson D."/>
            <person name="Haas B."/>
            <person name="Kodira C."/>
            <person name="Tu Z.J."/>
            <person name="Loftus B."/>
            <person name="Xi Z."/>
            <person name="Megy K."/>
            <person name="Grabherr M."/>
            <person name="Ren Q."/>
            <person name="Zdobnov E.M."/>
            <person name="Lobo N.F."/>
            <person name="Campbell K.S."/>
            <person name="Brown S.E."/>
            <person name="Bonaldo M.F."/>
            <person name="Zhu J."/>
            <person name="Sinkins S.P."/>
            <person name="Hogenkamp D.G."/>
            <person name="Amedeo P."/>
            <person name="Arensburger P."/>
            <person name="Atkinson P.W."/>
            <person name="Bidwell S."/>
            <person name="Biedler J."/>
            <person name="Birney E."/>
            <person name="Bruggner R.V."/>
            <person name="Costas J."/>
            <person name="Coy M.R."/>
            <person name="Crabtree J."/>
            <person name="Crawford M."/>
            <person name="Debruyn B."/>
            <person name="Decaprio D."/>
            <person name="Eiglmeier K."/>
            <person name="Eisenstadt E."/>
            <person name="El-Dorry H."/>
            <person name="Gelbart W.M."/>
            <person name="Gomes S.L."/>
            <person name="Hammond M."/>
            <person name="Hannick L.I."/>
            <person name="Hogan J.R."/>
            <person name="Holmes M.H."/>
            <person name="Jaffe D."/>
            <person name="Johnston J.S."/>
            <person name="Kennedy R.C."/>
            <person name="Koo H."/>
            <person name="Kravitz S."/>
            <person name="Kriventseva E.V."/>
            <person name="Kulp D."/>
            <person name="Labutti K."/>
            <person name="Lee E."/>
            <person name="Li S."/>
            <person name="Lovin D.D."/>
            <person name="Mao C."/>
            <person name="Mauceli E."/>
            <person name="Menck C.F."/>
            <person name="Miller J.R."/>
            <person name="Montgomery P."/>
            <person name="Mori A."/>
            <person name="Nascimento A.L."/>
            <person name="Naveira H.F."/>
            <person name="Nusbaum C."/>
            <person name="O'leary S."/>
            <person name="Orvis J."/>
            <person name="Pertea M."/>
            <person name="Quesneville H."/>
            <person name="Reidenbach K.R."/>
            <person name="Rogers Y.H."/>
            <person name="Roth C.W."/>
            <person name="Schneider J.R."/>
            <person name="Schatz M."/>
            <person name="Shumway M."/>
            <person name="Stanke M."/>
            <person name="Stinson E.O."/>
            <person name="Tubio J.M."/>
            <person name="Vanzee J.P."/>
            <person name="Verjovski-Almeida S."/>
            <person name="Werner D."/>
            <person name="White O."/>
            <person name="Wyder S."/>
            <person name="Zeng Q."/>
            <person name="Zhao Q."/>
            <person name="Zhao Y."/>
            <person name="Hill C.A."/>
            <person name="Raikhel A.S."/>
            <person name="Soares M.B."/>
            <person name="Knudson D.L."/>
            <person name="Lee N.H."/>
            <person name="Galagan J."/>
            <person name="Salzberg S.L."/>
            <person name="Paulsen I.T."/>
            <person name="Dimopoulos G."/>
            <person name="Collins F.H."/>
            <person name="Birren B."/>
            <person name="Fraser-Liggett C.M."/>
            <person name="Severson D.W."/>
        </authorList>
    </citation>
    <scope>NUCLEOTIDE SEQUENCE [LARGE SCALE GENOMIC DNA]</scope>
    <source>
        <strain evidence="10">Liverpool</strain>
    </source>
</reference>
<dbReference type="InterPro" id="IPR040364">
    <property type="entry name" value="TTC21A/TTC21B"/>
</dbReference>
<dbReference type="VEuPathDB" id="VectorBase:AAEL012104"/>